<dbReference type="GO" id="GO:0007411">
    <property type="term" value="P:axon guidance"/>
    <property type="evidence" value="ECO:0007669"/>
    <property type="project" value="TreeGrafter"/>
</dbReference>
<feature type="non-terminal residue" evidence="5">
    <location>
        <position position="311"/>
    </location>
</feature>
<evidence type="ECO:0000313" key="6">
    <source>
        <dbReference type="Proteomes" id="UP001054837"/>
    </source>
</evidence>
<dbReference type="GO" id="GO:0005201">
    <property type="term" value="F:extracellular matrix structural constituent"/>
    <property type="evidence" value="ECO:0007669"/>
    <property type="project" value="TreeGrafter"/>
</dbReference>
<dbReference type="GO" id="GO:0009887">
    <property type="term" value="P:animal organ morphogenesis"/>
    <property type="evidence" value="ECO:0007669"/>
    <property type="project" value="TreeGrafter"/>
</dbReference>
<gene>
    <name evidence="5" type="primary">LAMA1</name>
    <name evidence="5" type="ORF">CDAR_247701</name>
</gene>
<evidence type="ECO:0000256" key="2">
    <source>
        <dbReference type="ARBA" id="ARBA00023292"/>
    </source>
</evidence>
<proteinExistence type="predicted"/>
<keyword evidence="1" id="KW-1015">Disulfide bond</keyword>
<dbReference type="Gene3D" id="2.60.120.260">
    <property type="entry name" value="Galactose-binding domain-like"/>
    <property type="match status" value="1"/>
</dbReference>
<keyword evidence="2" id="KW-0424">Laminin EGF-like domain</keyword>
<dbReference type="SMART" id="SM00136">
    <property type="entry name" value="LamNT"/>
    <property type="match status" value="1"/>
</dbReference>
<feature type="domain" description="Laminin N-terminal" evidence="4">
    <location>
        <begin position="41"/>
        <end position="294"/>
    </location>
</feature>
<name>A0AAV4QFW8_9ARAC</name>
<dbReference type="InterPro" id="IPR008211">
    <property type="entry name" value="Laminin_N"/>
</dbReference>
<dbReference type="InterPro" id="IPR050440">
    <property type="entry name" value="Laminin/Netrin_ECM"/>
</dbReference>
<dbReference type="GO" id="GO:0005604">
    <property type="term" value="C:basement membrane"/>
    <property type="evidence" value="ECO:0007669"/>
    <property type="project" value="TreeGrafter"/>
</dbReference>
<evidence type="ECO:0000313" key="5">
    <source>
        <dbReference type="EMBL" id="GIY08239.1"/>
    </source>
</evidence>
<protein>
    <submittedName>
        <fullName evidence="5">Laminin subunit alpha-1</fullName>
    </submittedName>
</protein>
<dbReference type="Pfam" id="PF00055">
    <property type="entry name" value="Laminin_N"/>
    <property type="match status" value="1"/>
</dbReference>
<organism evidence="5 6">
    <name type="scientific">Caerostris darwini</name>
    <dbReference type="NCBI Taxonomy" id="1538125"/>
    <lineage>
        <taxon>Eukaryota</taxon>
        <taxon>Metazoa</taxon>
        <taxon>Ecdysozoa</taxon>
        <taxon>Arthropoda</taxon>
        <taxon>Chelicerata</taxon>
        <taxon>Arachnida</taxon>
        <taxon>Araneae</taxon>
        <taxon>Araneomorphae</taxon>
        <taxon>Entelegynae</taxon>
        <taxon>Araneoidea</taxon>
        <taxon>Araneidae</taxon>
        <taxon>Caerostris</taxon>
    </lineage>
</organism>
<dbReference type="SUPFAM" id="SSF49785">
    <property type="entry name" value="Galactose-binding domain-like"/>
    <property type="match status" value="1"/>
</dbReference>
<evidence type="ECO:0000256" key="1">
    <source>
        <dbReference type="ARBA" id="ARBA00023157"/>
    </source>
</evidence>
<dbReference type="PANTHER" id="PTHR10574:SF436">
    <property type="entry name" value="LAMININ SUBUNIT ALPHA-2"/>
    <property type="match status" value="1"/>
</dbReference>
<dbReference type="GO" id="GO:0009888">
    <property type="term" value="P:tissue development"/>
    <property type="evidence" value="ECO:0007669"/>
    <property type="project" value="TreeGrafter"/>
</dbReference>
<dbReference type="FunFam" id="2.60.120.260:FF:000017">
    <property type="entry name" value="Laminin subunit alpha 2"/>
    <property type="match status" value="1"/>
</dbReference>
<evidence type="ECO:0000256" key="3">
    <source>
        <dbReference type="SAM" id="MobiDB-lite"/>
    </source>
</evidence>
<dbReference type="Proteomes" id="UP001054837">
    <property type="component" value="Unassembled WGS sequence"/>
</dbReference>
<dbReference type="PANTHER" id="PTHR10574">
    <property type="entry name" value="NETRIN/LAMININ-RELATED"/>
    <property type="match status" value="1"/>
</dbReference>
<feature type="region of interest" description="Disordered" evidence="3">
    <location>
        <begin position="87"/>
        <end position="109"/>
    </location>
</feature>
<comment type="caution">
    <text evidence="5">The sequence shown here is derived from an EMBL/GenBank/DDBJ whole genome shotgun (WGS) entry which is preliminary data.</text>
</comment>
<reference evidence="5 6" key="1">
    <citation type="submission" date="2021-06" db="EMBL/GenBank/DDBJ databases">
        <title>Caerostris darwini draft genome.</title>
        <authorList>
            <person name="Kono N."/>
            <person name="Arakawa K."/>
        </authorList>
    </citation>
    <scope>NUCLEOTIDE SEQUENCE [LARGE SCALE GENOMIC DNA]</scope>
</reference>
<accession>A0AAV4QFW8</accession>
<evidence type="ECO:0000259" key="4">
    <source>
        <dbReference type="PROSITE" id="PS51117"/>
    </source>
</evidence>
<dbReference type="AlphaFoldDB" id="A0AAV4QFW8"/>
<dbReference type="PROSITE" id="PS51117">
    <property type="entry name" value="LAMININ_NTER"/>
    <property type="match status" value="1"/>
</dbReference>
<dbReference type="EMBL" id="BPLQ01004471">
    <property type="protein sequence ID" value="GIY08239.1"/>
    <property type="molecule type" value="Genomic_DNA"/>
</dbReference>
<keyword evidence="6" id="KW-1185">Reference proteome</keyword>
<sequence length="311" mass="35404">MATVVIITKGENLQFFGRYDKSVCLFKHLRENIDSNSKGATSRGLFPNVFNLAATSVITVNATCGETGPEVYCKLVEHVFRNENDRESQDQCGTCDARSPSPDKKHPIENAIDGTNRWWQSPTLQNGKQYQWVTITLDLKQVYQIAYVIVKSAISPRPGNWILERSLDGIIYKPWQYYALSDNECWEVYGIRPTIGQPHYRMDDEVICTSYYSKLNPLENGEIHTSLVNGRPGVDGPSSKLMDFTKARYVRLRLQKIQTLHADLMSLQIGGEHIDPSVSRRHFYSIKDISVVANVLVLVMQIHVSTDLKYR</sequence>
<dbReference type="InterPro" id="IPR008979">
    <property type="entry name" value="Galactose-bd-like_sf"/>
</dbReference>